<proteinExistence type="predicted"/>
<accession>A0ABT8R1Q5</accession>
<dbReference type="PANTHER" id="PTHR30572:SF18">
    <property type="entry name" value="ABC-TYPE MACROLIDE FAMILY EXPORT SYSTEM PERMEASE COMPONENT 2"/>
    <property type="match status" value="1"/>
</dbReference>
<evidence type="ECO:0000256" key="5">
    <source>
        <dbReference type="ARBA" id="ARBA00023136"/>
    </source>
</evidence>
<dbReference type="Pfam" id="PF02687">
    <property type="entry name" value="FtsX"/>
    <property type="match status" value="2"/>
</dbReference>
<organism evidence="9 10">
    <name type="scientific">Rhodocytophaga aerolata</name>
    <dbReference type="NCBI Taxonomy" id="455078"/>
    <lineage>
        <taxon>Bacteria</taxon>
        <taxon>Pseudomonadati</taxon>
        <taxon>Bacteroidota</taxon>
        <taxon>Cytophagia</taxon>
        <taxon>Cytophagales</taxon>
        <taxon>Rhodocytophagaceae</taxon>
        <taxon>Rhodocytophaga</taxon>
    </lineage>
</organism>
<dbReference type="Pfam" id="PF12704">
    <property type="entry name" value="MacB_PCD"/>
    <property type="match status" value="2"/>
</dbReference>
<feature type="transmembrane region" description="Helical" evidence="6">
    <location>
        <begin position="283"/>
        <end position="306"/>
    </location>
</feature>
<protein>
    <submittedName>
        <fullName evidence="9">ABC transporter permease</fullName>
    </submittedName>
</protein>
<feature type="transmembrane region" description="Helical" evidence="6">
    <location>
        <begin position="381"/>
        <end position="403"/>
    </location>
</feature>
<feature type="transmembrane region" description="Helical" evidence="6">
    <location>
        <begin position="683"/>
        <end position="704"/>
    </location>
</feature>
<dbReference type="Proteomes" id="UP001168528">
    <property type="component" value="Unassembled WGS sequence"/>
</dbReference>
<comment type="subcellular location">
    <subcellularLocation>
        <location evidence="1">Cell membrane</location>
        <topology evidence="1">Multi-pass membrane protein</topology>
    </subcellularLocation>
</comment>
<evidence type="ECO:0000313" key="9">
    <source>
        <dbReference type="EMBL" id="MDO1446031.1"/>
    </source>
</evidence>
<evidence type="ECO:0000256" key="6">
    <source>
        <dbReference type="SAM" id="Phobius"/>
    </source>
</evidence>
<evidence type="ECO:0000256" key="1">
    <source>
        <dbReference type="ARBA" id="ARBA00004651"/>
    </source>
</evidence>
<keyword evidence="5 6" id="KW-0472">Membrane</keyword>
<keyword evidence="4 6" id="KW-1133">Transmembrane helix</keyword>
<dbReference type="InterPro" id="IPR050250">
    <property type="entry name" value="Macrolide_Exporter_MacB"/>
</dbReference>
<feature type="domain" description="MacB-like periplasmic core" evidence="8">
    <location>
        <begin position="20"/>
        <end position="242"/>
    </location>
</feature>
<feature type="transmembrane region" description="Helical" evidence="6">
    <location>
        <begin position="339"/>
        <end position="361"/>
    </location>
</feature>
<feature type="transmembrane region" description="Helical" evidence="6">
    <location>
        <begin position="21"/>
        <end position="41"/>
    </location>
</feature>
<evidence type="ECO:0000256" key="2">
    <source>
        <dbReference type="ARBA" id="ARBA00022475"/>
    </source>
</evidence>
<feature type="domain" description="ABC3 transporter permease C-terminal" evidence="7">
    <location>
        <begin position="290"/>
        <end position="405"/>
    </location>
</feature>
<evidence type="ECO:0000256" key="4">
    <source>
        <dbReference type="ARBA" id="ARBA00022989"/>
    </source>
</evidence>
<keyword evidence="2" id="KW-1003">Cell membrane</keyword>
<dbReference type="InterPro" id="IPR003838">
    <property type="entry name" value="ABC3_permease_C"/>
</dbReference>
<name>A0ABT8R1Q5_9BACT</name>
<evidence type="ECO:0000313" key="10">
    <source>
        <dbReference type="Proteomes" id="UP001168528"/>
    </source>
</evidence>
<evidence type="ECO:0000256" key="3">
    <source>
        <dbReference type="ARBA" id="ARBA00022692"/>
    </source>
</evidence>
<evidence type="ECO:0000259" key="8">
    <source>
        <dbReference type="Pfam" id="PF12704"/>
    </source>
</evidence>
<gene>
    <name evidence="9" type="ORF">Q0590_07200</name>
</gene>
<keyword evidence="3 6" id="KW-0812">Transmembrane</keyword>
<dbReference type="InterPro" id="IPR025857">
    <property type="entry name" value="MacB_PCD"/>
</dbReference>
<reference evidence="9" key="1">
    <citation type="submission" date="2023-07" db="EMBL/GenBank/DDBJ databases">
        <title>The genome sequence of Rhodocytophaga aerolata KACC 12507.</title>
        <authorList>
            <person name="Zhang X."/>
        </authorList>
    </citation>
    <scope>NUCLEOTIDE SEQUENCE</scope>
    <source>
        <strain evidence="9">KACC 12507</strain>
    </source>
</reference>
<keyword evidence="10" id="KW-1185">Reference proteome</keyword>
<dbReference type="EMBL" id="JAUKPO010000003">
    <property type="protein sequence ID" value="MDO1446031.1"/>
    <property type="molecule type" value="Genomic_DNA"/>
</dbReference>
<feature type="transmembrane region" description="Helical" evidence="6">
    <location>
        <begin position="424"/>
        <end position="443"/>
    </location>
</feature>
<sequence length="803" mass="90039">MYKNYLKVALRNLLRHKVYTFINITGLSVGIAFCLLILLFVKDEWSYDTFHPQADRIHRLAVKEITSDNQEYFGTSTAFVLAPVLKQSLPEIESTVRVATHRNLIRRGEAVFSENIHVVDTTFFQVFNFPLVKGNTATALKNPGTIVLTEETAKRIFGEEDPLGKPITVQLRETPYAFTVSAVAKNTPSNSSIRFDYLISFENAKNIWGERAFTSFYQVYGENYVKLTASGNINQIQQKLPAILKQHLGEDHTGQYLVLFQPITDIHLNTDFPEGLEPISDPAYSYILGTVALFVLLIASINFITLSLGRSIDRAREVGVRKVVGAVRQQLILQFWGEAVLVSLLALVLGLALTTLALPVFNELAGKKLSYSLFSTITLTSLLLAFVVGLLAGIYPALFLSNFNPVAVLKGRLQVGDANLYRRFLIGFQFMLSIGLIICTLVMSQQLRFLQNKNLGFDKEQVIIIPTGVGDNEALRIFDRMKNNLQNHPAIAEISHSVFAIGEGWMEADYRDNTKTVRPFMMNIVDVDFLKTMKAHLVAGRDFSREITSDISQGIIVNEALVKEYGWKDPLGQRLPGPNFPAHQIIGVVADFNYESLHTPVKPLVLALSDSLLRGADNVMIQASSRRKIMVRVKPGNLQTTVSLLEQTWKKDAPNLPFNYSFVDETINNQYQRELRLGQMMNYATSFAIFISCMGLFSLATLAVQKRRREIGVRKIMGASLQNIVLMFSKEFALLVLFAFLVATPIAYYVMQKWLQDFEYQVAISPWIFLLAGVLSLAIALITVSYQVIKAALANPVDALRSE</sequence>
<dbReference type="RefSeq" id="WP_302036835.1">
    <property type="nucleotide sequence ID" value="NZ_JAUKPO010000003.1"/>
</dbReference>
<feature type="domain" description="ABC3 transporter permease C-terminal" evidence="7">
    <location>
        <begin position="686"/>
        <end position="793"/>
    </location>
</feature>
<evidence type="ECO:0000259" key="7">
    <source>
        <dbReference type="Pfam" id="PF02687"/>
    </source>
</evidence>
<comment type="caution">
    <text evidence="9">The sequence shown here is derived from an EMBL/GenBank/DDBJ whole genome shotgun (WGS) entry which is preliminary data.</text>
</comment>
<feature type="domain" description="MacB-like periplasmic core" evidence="8">
    <location>
        <begin position="432"/>
        <end position="641"/>
    </location>
</feature>
<feature type="transmembrane region" description="Helical" evidence="6">
    <location>
        <begin position="763"/>
        <end position="784"/>
    </location>
</feature>
<dbReference type="PANTHER" id="PTHR30572">
    <property type="entry name" value="MEMBRANE COMPONENT OF TRANSPORTER-RELATED"/>
    <property type="match status" value="1"/>
</dbReference>
<feature type="transmembrane region" description="Helical" evidence="6">
    <location>
        <begin position="732"/>
        <end position="751"/>
    </location>
</feature>